<reference evidence="2 3" key="1">
    <citation type="journal article" date="2018" name="Genome Biol. Evol.">
        <title>Multiple Roots of Fruiting Body Formation in Amoebozoa.</title>
        <authorList>
            <person name="Hillmann F."/>
            <person name="Forbes G."/>
            <person name="Novohradska S."/>
            <person name="Ferling I."/>
            <person name="Riege K."/>
            <person name="Groth M."/>
            <person name="Westermann M."/>
            <person name="Marz M."/>
            <person name="Spaller T."/>
            <person name="Winckler T."/>
            <person name="Schaap P."/>
            <person name="Glockner G."/>
        </authorList>
    </citation>
    <scope>NUCLEOTIDE SEQUENCE [LARGE SCALE GENOMIC DNA]</scope>
    <source>
        <strain evidence="2 3">Jena</strain>
    </source>
</reference>
<dbReference type="InParanoid" id="A0A2P6NEA3"/>
<dbReference type="EMBL" id="MDYQ01000107">
    <property type="protein sequence ID" value="PRP82261.1"/>
    <property type="molecule type" value="Genomic_DNA"/>
</dbReference>
<protein>
    <submittedName>
        <fullName evidence="2">Uncharacterized protein</fullName>
    </submittedName>
</protein>
<sequence>MEHLSFLMQKLQMLQHSITTETTRMLQLQQAKRPASWIIESAEQLQFLKKQLVETQIEITFARQELETEERLAKLRNIVQKNWGSGVKAHSERVSPRMSSPPMAY</sequence>
<organism evidence="2 3">
    <name type="scientific">Planoprotostelium fungivorum</name>
    <dbReference type="NCBI Taxonomy" id="1890364"/>
    <lineage>
        <taxon>Eukaryota</taxon>
        <taxon>Amoebozoa</taxon>
        <taxon>Evosea</taxon>
        <taxon>Variosea</taxon>
        <taxon>Cavosteliida</taxon>
        <taxon>Cavosteliaceae</taxon>
        <taxon>Planoprotostelium</taxon>
    </lineage>
</organism>
<evidence type="ECO:0000313" key="3">
    <source>
        <dbReference type="Proteomes" id="UP000241769"/>
    </source>
</evidence>
<dbReference type="AlphaFoldDB" id="A0A2P6NEA3"/>
<gene>
    <name evidence="2" type="ORF">PROFUN_06273</name>
</gene>
<dbReference type="Proteomes" id="UP000241769">
    <property type="component" value="Unassembled WGS sequence"/>
</dbReference>
<evidence type="ECO:0000313" key="2">
    <source>
        <dbReference type="EMBL" id="PRP82261.1"/>
    </source>
</evidence>
<proteinExistence type="predicted"/>
<accession>A0A2P6NEA3</accession>
<keyword evidence="3" id="KW-1185">Reference proteome</keyword>
<comment type="caution">
    <text evidence="2">The sequence shown here is derived from an EMBL/GenBank/DDBJ whole genome shotgun (WGS) entry which is preliminary data.</text>
</comment>
<evidence type="ECO:0000256" key="1">
    <source>
        <dbReference type="SAM" id="Coils"/>
    </source>
</evidence>
<name>A0A2P6NEA3_9EUKA</name>
<keyword evidence="1" id="KW-0175">Coiled coil</keyword>
<feature type="coiled-coil region" evidence="1">
    <location>
        <begin position="38"/>
        <end position="72"/>
    </location>
</feature>